<evidence type="ECO:0000256" key="4">
    <source>
        <dbReference type="ARBA" id="ARBA00022989"/>
    </source>
</evidence>
<feature type="transmembrane region" description="Helical" evidence="6">
    <location>
        <begin position="141"/>
        <end position="161"/>
    </location>
</feature>
<accession>A0A0C1FJR4</accession>
<feature type="transmembrane region" description="Helical" evidence="6">
    <location>
        <begin position="67"/>
        <end position="87"/>
    </location>
</feature>
<dbReference type="EMBL" id="JSYN01000016">
    <property type="protein sequence ID" value="KIA93127.1"/>
    <property type="molecule type" value="Genomic_DNA"/>
</dbReference>
<dbReference type="InterPro" id="IPR037185">
    <property type="entry name" value="EmrE-like"/>
</dbReference>
<evidence type="ECO:0000256" key="1">
    <source>
        <dbReference type="ARBA" id="ARBA00004141"/>
    </source>
</evidence>
<feature type="transmembrane region" description="Helical" evidence="6">
    <location>
        <begin position="232"/>
        <end position="256"/>
    </location>
</feature>
<keyword evidence="5 6" id="KW-0472">Membrane</keyword>
<dbReference type="RefSeq" id="WP_039477053.1">
    <property type="nucleotide sequence ID" value="NZ_JSYN01000016.1"/>
</dbReference>
<comment type="caution">
    <text evidence="8">The sequence shown here is derived from an EMBL/GenBank/DDBJ whole genome shotgun (WGS) entry which is preliminary data.</text>
</comment>
<evidence type="ECO:0000313" key="8">
    <source>
        <dbReference type="EMBL" id="KIA93127.1"/>
    </source>
</evidence>
<protein>
    <submittedName>
        <fullName evidence="8">Transporter</fullName>
    </submittedName>
</protein>
<feature type="transmembrane region" description="Helical" evidence="6">
    <location>
        <begin position="118"/>
        <end position="135"/>
    </location>
</feature>
<proteinExistence type="inferred from homology"/>
<keyword evidence="9" id="KW-1185">Reference proteome</keyword>
<evidence type="ECO:0000259" key="7">
    <source>
        <dbReference type="Pfam" id="PF00892"/>
    </source>
</evidence>
<dbReference type="PANTHER" id="PTHR32322:SF2">
    <property type="entry name" value="EAMA DOMAIN-CONTAINING PROTEIN"/>
    <property type="match status" value="1"/>
</dbReference>
<feature type="transmembrane region" description="Helical" evidence="6">
    <location>
        <begin position="93"/>
        <end position="111"/>
    </location>
</feature>
<sequence>MKSKLNIPPIPAVLLSIISVQCGAAIAKGLFPQIGAAATASLRIGLSAIILMLAFRPNLSKLNFKQWKYVILYGICLGTMNMVFYLAIARIPVGLGVTLEFVGPLLLAIIGSKKPVDFLWVILAAAGIALIAPWTNTGLDIVGVLLALLAGVFWAGYIILGGRISKIMKGGDAVAIGMIFATIVILPFGIFGGGLGQLNPKLLGLGAALALLSSAIPFTLEMRALKQLPARTFSILMSLEPAMASLAALVFLHEYLSLKECFAVAFVVIASAGSSLTARRAKL</sequence>
<dbReference type="InterPro" id="IPR000620">
    <property type="entry name" value="EamA_dom"/>
</dbReference>
<dbReference type="Pfam" id="PF00892">
    <property type="entry name" value="EamA"/>
    <property type="match status" value="1"/>
</dbReference>
<gene>
    <name evidence="8" type="ORF">OC25_13890</name>
</gene>
<dbReference type="InterPro" id="IPR050638">
    <property type="entry name" value="AA-Vitamin_Transporters"/>
</dbReference>
<comment type="subcellular location">
    <subcellularLocation>
        <location evidence="1">Membrane</location>
        <topology evidence="1">Multi-pass membrane protein</topology>
    </subcellularLocation>
</comment>
<evidence type="ECO:0000256" key="6">
    <source>
        <dbReference type="SAM" id="Phobius"/>
    </source>
</evidence>
<evidence type="ECO:0000256" key="3">
    <source>
        <dbReference type="ARBA" id="ARBA00022692"/>
    </source>
</evidence>
<dbReference type="OrthoDB" id="9815120at2"/>
<feature type="transmembrane region" description="Helical" evidence="6">
    <location>
        <begin position="173"/>
        <end position="196"/>
    </location>
</feature>
<keyword evidence="4 6" id="KW-1133">Transmembrane helix</keyword>
<dbReference type="AlphaFoldDB" id="A0A0C1FJR4"/>
<feature type="transmembrane region" description="Helical" evidence="6">
    <location>
        <begin position="262"/>
        <end position="278"/>
    </location>
</feature>
<comment type="similarity">
    <text evidence="2">Belongs to the EamA transporter family.</text>
</comment>
<name>A0A0C1FJR4_9SPHI</name>
<evidence type="ECO:0000256" key="2">
    <source>
        <dbReference type="ARBA" id="ARBA00007362"/>
    </source>
</evidence>
<reference evidence="8 9" key="1">
    <citation type="submission" date="2014-10" db="EMBL/GenBank/DDBJ databases">
        <title>Pedobacter Kyungheensis.</title>
        <authorList>
            <person name="Anderson B.M."/>
            <person name="Newman J.D."/>
        </authorList>
    </citation>
    <scope>NUCLEOTIDE SEQUENCE [LARGE SCALE GENOMIC DNA]</scope>
    <source>
        <strain evidence="8 9">KACC 16221</strain>
    </source>
</reference>
<dbReference type="Proteomes" id="UP000031246">
    <property type="component" value="Unassembled WGS sequence"/>
</dbReference>
<feature type="transmembrane region" description="Helical" evidence="6">
    <location>
        <begin position="202"/>
        <end position="220"/>
    </location>
</feature>
<organism evidence="8 9">
    <name type="scientific">Pedobacter kyungheensis</name>
    <dbReference type="NCBI Taxonomy" id="1069985"/>
    <lineage>
        <taxon>Bacteria</taxon>
        <taxon>Pseudomonadati</taxon>
        <taxon>Bacteroidota</taxon>
        <taxon>Sphingobacteriia</taxon>
        <taxon>Sphingobacteriales</taxon>
        <taxon>Sphingobacteriaceae</taxon>
        <taxon>Pedobacter</taxon>
    </lineage>
</organism>
<feature type="domain" description="EamA" evidence="7">
    <location>
        <begin position="142"/>
        <end position="273"/>
    </location>
</feature>
<dbReference type="SUPFAM" id="SSF103481">
    <property type="entry name" value="Multidrug resistance efflux transporter EmrE"/>
    <property type="match status" value="2"/>
</dbReference>
<dbReference type="PANTHER" id="PTHR32322">
    <property type="entry name" value="INNER MEMBRANE TRANSPORTER"/>
    <property type="match status" value="1"/>
</dbReference>
<keyword evidence="3 6" id="KW-0812">Transmembrane</keyword>
<feature type="transmembrane region" description="Helical" evidence="6">
    <location>
        <begin position="34"/>
        <end position="55"/>
    </location>
</feature>
<evidence type="ECO:0000313" key="9">
    <source>
        <dbReference type="Proteomes" id="UP000031246"/>
    </source>
</evidence>
<dbReference type="GO" id="GO:0016020">
    <property type="term" value="C:membrane"/>
    <property type="evidence" value="ECO:0007669"/>
    <property type="project" value="UniProtKB-SubCell"/>
</dbReference>
<evidence type="ECO:0000256" key="5">
    <source>
        <dbReference type="ARBA" id="ARBA00023136"/>
    </source>
</evidence>